<feature type="domain" description="Response regulatory" evidence="2">
    <location>
        <begin position="7"/>
        <end position="123"/>
    </location>
</feature>
<dbReference type="CDD" id="cd01948">
    <property type="entry name" value="EAL"/>
    <property type="match status" value="1"/>
</dbReference>
<dbReference type="SMART" id="SM00052">
    <property type="entry name" value="EAL"/>
    <property type="match status" value="1"/>
</dbReference>
<dbReference type="Pfam" id="PF00072">
    <property type="entry name" value="Response_reg"/>
    <property type="match status" value="1"/>
</dbReference>
<name>A0A518E3G1_9BACT</name>
<dbReference type="SMART" id="SM00267">
    <property type="entry name" value="GGDEF"/>
    <property type="match status" value="1"/>
</dbReference>
<evidence type="ECO:0000259" key="3">
    <source>
        <dbReference type="PROSITE" id="PS50112"/>
    </source>
</evidence>
<dbReference type="Proteomes" id="UP000317648">
    <property type="component" value="Chromosome"/>
</dbReference>
<dbReference type="KEGG" id="lcre:Pla8534_65070"/>
<evidence type="ECO:0000313" key="8">
    <source>
        <dbReference type="Proteomes" id="UP000317648"/>
    </source>
</evidence>
<dbReference type="PROSITE" id="PS50887">
    <property type="entry name" value="GGDEF"/>
    <property type="match status" value="1"/>
</dbReference>
<dbReference type="Gene3D" id="3.40.50.2300">
    <property type="match status" value="1"/>
</dbReference>
<protein>
    <submittedName>
        <fullName evidence="7">Phytochrome-like protein cph2</fullName>
    </submittedName>
</protein>
<dbReference type="CDD" id="cd01949">
    <property type="entry name" value="GGDEF"/>
    <property type="match status" value="1"/>
</dbReference>
<dbReference type="AlphaFoldDB" id="A0A518E3G1"/>
<dbReference type="EMBL" id="CP036433">
    <property type="protein sequence ID" value="QDU98635.1"/>
    <property type="molecule type" value="Genomic_DNA"/>
</dbReference>
<dbReference type="PROSITE" id="PS50112">
    <property type="entry name" value="PAS"/>
    <property type="match status" value="1"/>
</dbReference>
<dbReference type="Pfam" id="PF00990">
    <property type="entry name" value="GGDEF"/>
    <property type="match status" value="1"/>
</dbReference>
<dbReference type="SMART" id="SM00448">
    <property type="entry name" value="REC"/>
    <property type="match status" value="1"/>
</dbReference>
<dbReference type="Pfam" id="PF00563">
    <property type="entry name" value="EAL"/>
    <property type="match status" value="1"/>
</dbReference>
<dbReference type="Pfam" id="PF08447">
    <property type="entry name" value="PAS_3"/>
    <property type="match status" value="1"/>
</dbReference>
<dbReference type="InterPro" id="IPR052155">
    <property type="entry name" value="Biofilm_reg_signaling"/>
</dbReference>
<keyword evidence="1" id="KW-0597">Phosphoprotein</keyword>
<keyword evidence="8" id="KW-1185">Reference proteome</keyword>
<dbReference type="InterPro" id="IPR000700">
    <property type="entry name" value="PAS-assoc_C"/>
</dbReference>
<dbReference type="FunFam" id="3.20.20.450:FF:000001">
    <property type="entry name" value="Cyclic di-GMP phosphodiesterase yahA"/>
    <property type="match status" value="1"/>
</dbReference>
<dbReference type="SMART" id="SM00086">
    <property type="entry name" value="PAC"/>
    <property type="match status" value="1"/>
</dbReference>
<dbReference type="CDD" id="cd00130">
    <property type="entry name" value="PAS"/>
    <property type="match status" value="1"/>
</dbReference>
<dbReference type="InterPro" id="IPR043128">
    <property type="entry name" value="Rev_trsase/Diguanyl_cyclase"/>
</dbReference>
<gene>
    <name evidence="7" type="primary">cph2_2</name>
    <name evidence="7" type="ORF">Pla8534_65070</name>
</gene>
<dbReference type="InterPro" id="IPR013655">
    <property type="entry name" value="PAS_fold_3"/>
</dbReference>
<dbReference type="InterPro" id="IPR001610">
    <property type="entry name" value="PAC"/>
</dbReference>
<feature type="modified residue" description="4-aspartylphosphate" evidence="1">
    <location>
        <position position="56"/>
    </location>
</feature>
<evidence type="ECO:0000313" key="7">
    <source>
        <dbReference type="EMBL" id="QDU98635.1"/>
    </source>
</evidence>
<dbReference type="InterPro" id="IPR000014">
    <property type="entry name" value="PAS"/>
</dbReference>
<feature type="domain" description="PAC" evidence="4">
    <location>
        <begin position="211"/>
        <end position="263"/>
    </location>
</feature>
<dbReference type="GO" id="GO:0000160">
    <property type="term" value="P:phosphorelay signal transduction system"/>
    <property type="evidence" value="ECO:0007669"/>
    <property type="project" value="InterPro"/>
</dbReference>
<evidence type="ECO:0000259" key="6">
    <source>
        <dbReference type="PROSITE" id="PS50887"/>
    </source>
</evidence>
<evidence type="ECO:0000256" key="1">
    <source>
        <dbReference type="PROSITE-ProRule" id="PRU00169"/>
    </source>
</evidence>
<organism evidence="7 8">
    <name type="scientific">Lignipirellula cremea</name>
    <dbReference type="NCBI Taxonomy" id="2528010"/>
    <lineage>
        <taxon>Bacteria</taxon>
        <taxon>Pseudomonadati</taxon>
        <taxon>Planctomycetota</taxon>
        <taxon>Planctomycetia</taxon>
        <taxon>Pirellulales</taxon>
        <taxon>Pirellulaceae</taxon>
        <taxon>Lignipirellula</taxon>
    </lineage>
</organism>
<dbReference type="PANTHER" id="PTHR44757">
    <property type="entry name" value="DIGUANYLATE CYCLASE DGCP"/>
    <property type="match status" value="1"/>
</dbReference>
<dbReference type="RefSeq" id="WP_145058049.1">
    <property type="nucleotide sequence ID" value="NZ_CP036433.1"/>
</dbReference>
<dbReference type="NCBIfam" id="TIGR00254">
    <property type="entry name" value="GGDEF"/>
    <property type="match status" value="1"/>
</dbReference>
<sequence length="720" mass="79925">MTNSLGYLLVVDDEEMNRDMLSRRLQLEGFTVATAASGAESLQMLENEKFDAVLLDVMMPMLNGYEVLAEIRKTHSNLELPVLMVTAKSQSEDMVNAFEAGANDYITKPINFPVALARIHSHVASKKLSLQLRESETRYALSAAGANDGLWDWDRLTNKVYFSERWKSMLGYTADEVTDAPHEWFHRVHPEDLPHLQKALLTHRSGQTEQFQSEHRMLHKDQSYRWVLTRGVAIRDAQGREIRMAGSQTDITRGKAADPLTGLPNRVLFMDHLQTAIKTTAERTDCLLAVLFLDLDRFKIINDSLGHQAGDELLVTVARRLESCMRMSDIVGRVSQRCTIARFGGDEFVILLNGIKSPENAGAVADRILGVLLEPLQLCGHEVSLSASVGIAMGSGEDQSADDLVRDADTAMYRAKSGGKSCWRMFDQTMRTQAVARMTLEADMKLALERNEFCVYYQPIVALPSGRIEGFEALVRWQHPTQGLLAPIDFVPVAEETGFILELGMWVLEEACQQLCEWQTANPSPIPLTMSVNVSNKQFTDPQLIPRVLACLERTGLDGGSLKLEITETAIMTNPAAASHTLDQLREAGVRVSLDDFGTGYSSLSYLQQFPIDTLKIDRSFVQRLGGSPQAHEIVKTIISLAHNLGMNVTAEGIEEVDQQDKLREIACENGQGYYYSRPVPGASIQDLLDANELKFTNNQLMATIMPAHFAKSASTASLA</sequence>
<dbReference type="Gene3D" id="3.30.450.20">
    <property type="entry name" value="PAS domain"/>
    <property type="match status" value="1"/>
</dbReference>
<dbReference type="PROSITE" id="PS50883">
    <property type="entry name" value="EAL"/>
    <property type="match status" value="1"/>
</dbReference>
<dbReference type="NCBIfam" id="TIGR00229">
    <property type="entry name" value="sensory_box"/>
    <property type="match status" value="1"/>
</dbReference>
<dbReference type="InterPro" id="IPR001633">
    <property type="entry name" value="EAL_dom"/>
</dbReference>
<dbReference type="InterPro" id="IPR000160">
    <property type="entry name" value="GGDEF_dom"/>
</dbReference>
<dbReference type="InterPro" id="IPR035965">
    <property type="entry name" value="PAS-like_dom_sf"/>
</dbReference>
<dbReference type="SUPFAM" id="SSF141868">
    <property type="entry name" value="EAL domain-like"/>
    <property type="match status" value="1"/>
</dbReference>
<dbReference type="InterPro" id="IPR011006">
    <property type="entry name" value="CheY-like_superfamily"/>
</dbReference>
<dbReference type="Gene3D" id="3.30.70.270">
    <property type="match status" value="1"/>
</dbReference>
<feature type="domain" description="PAS" evidence="3">
    <location>
        <begin position="133"/>
        <end position="200"/>
    </location>
</feature>
<evidence type="ECO:0000259" key="2">
    <source>
        <dbReference type="PROSITE" id="PS50110"/>
    </source>
</evidence>
<reference evidence="7 8" key="1">
    <citation type="submission" date="2019-02" db="EMBL/GenBank/DDBJ databases">
        <title>Deep-cultivation of Planctomycetes and their phenomic and genomic characterization uncovers novel biology.</title>
        <authorList>
            <person name="Wiegand S."/>
            <person name="Jogler M."/>
            <person name="Boedeker C."/>
            <person name="Pinto D."/>
            <person name="Vollmers J."/>
            <person name="Rivas-Marin E."/>
            <person name="Kohn T."/>
            <person name="Peeters S.H."/>
            <person name="Heuer A."/>
            <person name="Rast P."/>
            <person name="Oberbeckmann S."/>
            <person name="Bunk B."/>
            <person name="Jeske O."/>
            <person name="Meyerdierks A."/>
            <person name="Storesund J.E."/>
            <person name="Kallscheuer N."/>
            <person name="Luecker S."/>
            <person name="Lage O.M."/>
            <person name="Pohl T."/>
            <person name="Merkel B.J."/>
            <person name="Hornburger P."/>
            <person name="Mueller R.-W."/>
            <person name="Bruemmer F."/>
            <person name="Labrenz M."/>
            <person name="Spormann A.M."/>
            <person name="Op den Camp H."/>
            <person name="Overmann J."/>
            <person name="Amann R."/>
            <person name="Jetten M.S.M."/>
            <person name="Mascher T."/>
            <person name="Medema M.H."/>
            <person name="Devos D.P."/>
            <person name="Kaster A.-K."/>
            <person name="Ovreas L."/>
            <person name="Rohde M."/>
            <person name="Galperin M.Y."/>
            <person name="Jogler C."/>
        </authorList>
    </citation>
    <scope>NUCLEOTIDE SEQUENCE [LARGE SCALE GENOMIC DNA]</scope>
    <source>
        <strain evidence="7 8">Pla85_3_4</strain>
    </source>
</reference>
<dbReference type="SUPFAM" id="SSF55073">
    <property type="entry name" value="Nucleotide cyclase"/>
    <property type="match status" value="1"/>
</dbReference>
<evidence type="ECO:0000259" key="5">
    <source>
        <dbReference type="PROSITE" id="PS50883"/>
    </source>
</evidence>
<dbReference type="InterPro" id="IPR001789">
    <property type="entry name" value="Sig_transdc_resp-reg_receiver"/>
</dbReference>
<feature type="domain" description="GGDEF" evidence="6">
    <location>
        <begin position="286"/>
        <end position="428"/>
    </location>
</feature>
<dbReference type="SMART" id="SM00091">
    <property type="entry name" value="PAS"/>
    <property type="match status" value="1"/>
</dbReference>
<dbReference type="SUPFAM" id="SSF52172">
    <property type="entry name" value="CheY-like"/>
    <property type="match status" value="1"/>
</dbReference>
<feature type="domain" description="EAL" evidence="5">
    <location>
        <begin position="437"/>
        <end position="693"/>
    </location>
</feature>
<dbReference type="Gene3D" id="3.20.20.450">
    <property type="entry name" value="EAL domain"/>
    <property type="match status" value="1"/>
</dbReference>
<dbReference type="OrthoDB" id="9762141at2"/>
<dbReference type="PROSITE" id="PS50113">
    <property type="entry name" value="PAC"/>
    <property type="match status" value="1"/>
</dbReference>
<proteinExistence type="predicted"/>
<dbReference type="PROSITE" id="PS50110">
    <property type="entry name" value="RESPONSE_REGULATORY"/>
    <property type="match status" value="1"/>
</dbReference>
<dbReference type="InterPro" id="IPR029787">
    <property type="entry name" value="Nucleotide_cyclase"/>
</dbReference>
<dbReference type="InterPro" id="IPR035919">
    <property type="entry name" value="EAL_sf"/>
</dbReference>
<dbReference type="SUPFAM" id="SSF55785">
    <property type="entry name" value="PYP-like sensor domain (PAS domain)"/>
    <property type="match status" value="1"/>
</dbReference>
<dbReference type="PANTHER" id="PTHR44757:SF2">
    <property type="entry name" value="BIOFILM ARCHITECTURE MAINTENANCE PROTEIN MBAA"/>
    <property type="match status" value="1"/>
</dbReference>
<accession>A0A518E3G1</accession>
<evidence type="ECO:0000259" key="4">
    <source>
        <dbReference type="PROSITE" id="PS50113"/>
    </source>
</evidence>
<dbReference type="CDD" id="cd17574">
    <property type="entry name" value="REC_OmpR"/>
    <property type="match status" value="1"/>
</dbReference>